<dbReference type="SUPFAM" id="SSF51197">
    <property type="entry name" value="Clavaminate synthase-like"/>
    <property type="match status" value="1"/>
</dbReference>
<keyword evidence="9" id="KW-1185">Reference proteome</keyword>
<evidence type="ECO:0000256" key="2">
    <source>
        <dbReference type="ARBA" id="ARBA00023004"/>
    </source>
</evidence>
<organism evidence="8 9">
    <name type="scientific">Linum trigynum</name>
    <dbReference type="NCBI Taxonomy" id="586398"/>
    <lineage>
        <taxon>Eukaryota</taxon>
        <taxon>Viridiplantae</taxon>
        <taxon>Streptophyta</taxon>
        <taxon>Embryophyta</taxon>
        <taxon>Tracheophyta</taxon>
        <taxon>Spermatophyta</taxon>
        <taxon>Magnoliopsida</taxon>
        <taxon>eudicotyledons</taxon>
        <taxon>Gunneridae</taxon>
        <taxon>Pentapetalae</taxon>
        <taxon>rosids</taxon>
        <taxon>fabids</taxon>
        <taxon>Malpighiales</taxon>
        <taxon>Linaceae</taxon>
        <taxon>Linum</taxon>
    </lineage>
</organism>
<dbReference type="PANTHER" id="PTHR47990">
    <property type="entry name" value="2-OXOGLUTARATE (2OG) AND FE(II)-DEPENDENT OXYGENASE SUPERFAMILY PROTEIN-RELATED"/>
    <property type="match status" value="1"/>
</dbReference>
<name>A0AAV2DNV0_9ROSI</name>
<evidence type="ECO:0000256" key="4">
    <source>
        <dbReference type="ARBA" id="ARBA00074102"/>
    </source>
</evidence>
<dbReference type="PROSITE" id="PS51471">
    <property type="entry name" value="FE2OG_OXY"/>
    <property type="match status" value="1"/>
</dbReference>
<evidence type="ECO:0000256" key="1">
    <source>
        <dbReference type="ARBA" id="ARBA00022723"/>
    </source>
</evidence>
<dbReference type="InterPro" id="IPR050231">
    <property type="entry name" value="Iron_ascorbate_oxido_reductase"/>
</dbReference>
<accession>A0AAV2DNV0</accession>
<dbReference type="Gene3D" id="2.60.120.330">
    <property type="entry name" value="B-lactam Antibiotic, Isopenicillin N Synthase, Chain"/>
    <property type="match status" value="1"/>
</dbReference>
<dbReference type="InterPro" id="IPR026992">
    <property type="entry name" value="DIOX_N"/>
</dbReference>
<keyword evidence="6" id="KW-0560">Oxidoreductase</keyword>
<evidence type="ECO:0000256" key="6">
    <source>
        <dbReference type="RuleBase" id="RU003682"/>
    </source>
</evidence>
<dbReference type="InterPro" id="IPR044861">
    <property type="entry name" value="IPNS-like_FE2OG_OXY"/>
</dbReference>
<protein>
    <recommendedName>
        <fullName evidence="4">2-oxoglutarate-dependent dioxygenase DAO</fullName>
    </recommendedName>
    <alternativeName>
        <fullName evidence="5">Protein DIOXYGENASE FOR AUXIN OXIDATION</fullName>
    </alternativeName>
</protein>
<comment type="function">
    <text evidence="3">2-oxoglutarate-dependent dioxygenase essential for auxin catabolism and maintenance of auxin homeostasis in reproductive organs. Catalyzes the irreversible oxidation of indole-3-acetic acid (IAA) to the biologically inactive 2-oxoindole-3-acetic acid (OxIAA).</text>
</comment>
<keyword evidence="1 6" id="KW-0479">Metal-binding</keyword>
<reference evidence="8 9" key="1">
    <citation type="submission" date="2024-04" db="EMBL/GenBank/DDBJ databases">
        <authorList>
            <person name="Fracassetti M."/>
        </authorList>
    </citation>
    <scope>NUCLEOTIDE SEQUENCE [LARGE SCALE GENOMIC DNA]</scope>
</reference>
<dbReference type="GO" id="GO:0046872">
    <property type="term" value="F:metal ion binding"/>
    <property type="evidence" value="ECO:0007669"/>
    <property type="project" value="UniProtKB-KW"/>
</dbReference>
<dbReference type="GO" id="GO:0016491">
    <property type="term" value="F:oxidoreductase activity"/>
    <property type="evidence" value="ECO:0007669"/>
    <property type="project" value="UniProtKB-KW"/>
</dbReference>
<dbReference type="Pfam" id="PF14226">
    <property type="entry name" value="DIOX_N"/>
    <property type="match status" value="1"/>
</dbReference>
<comment type="similarity">
    <text evidence="6">Belongs to the iron/ascorbate-dependent oxidoreductase family.</text>
</comment>
<evidence type="ECO:0000256" key="3">
    <source>
        <dbReference type="ARBA" id="ARBA00054658"/>
    </source>
</evidence>
<dbReference type="FunFam" id="2.60.120.330:FF:000017">
    <property type="entry name" value="2-oxoglutarate-dependent dioxygenase DAO"/>
    <property type="match status" value="1"/>
</dbReference>
<evidence type="ECO:0000313" key="8">
    <source>
        <dbReference type="EMBL" id="CAL1375137.1"/>
    </source>
</evidence>
<evidence type="ECO:0000259" key="7">
    <source>
        <dbReference type="PROSITE" id="PS51471"/>
    </source>
</evidence>
<dbReference type="Proteomes" id="UP001497516">
    <property type="component" value="Chromosome 3"/>
</dbReference>
<dbReference type="AlphaFoldDB" id="A0AAV2DNV0"/>
<proteinExistence type="inferred from homology"/>
<evidence type="ECO:0000256" key="5">
    <source>
        <dbReference type="ARBA" id="ARBA00076740"/>
    </source>
</evidence>
<evidence type="ECO:0000313" key="9">
    <source>
        <dbReference type="Proteomes" id="UP001497516"/>
    </source>
</evidence>
<dbReference type="InterPro" id="IPR005123">
    <property type="entry name" value="Oxoglu/Fe-dep_dioxygenase_dom"/>
</dbReference>
<dbReference type="EMBL" id="OZ034816">
    <property type="protein sequence ID" value="CAL1375137.1"/>
    <property type="molecule type" value="Genomic_DNA"/>
</dbReference>
<keyword evidence="2 6" id="KW-0408">Iron</keyword>
<sequence>MVVPTASNVGAEKPYEIPFFDFGAAGEEEITTVDGGERWRELCDKVREACETHGCFCFTTVKAPLKLREGMAEGLRQLFDLPVETKERHVSPKPYRSYLGKKDAVPYLESFGIDDQAPDVDDEAALKAFTALMWAQGNPEFRESASEMRAKMLDMNLLIMKMLLASYGLVTTLSHAAADTTTSYFRLMKYNVPPAAAGIGMVAHTDKSTLTILGQNDVQGLEVQPKDRTDDSCWVQVVIPEGAFVAIVGDALKAWSNGRVHSVRHRVVLRGEKERYSWGSFLAPKDDATVEAPAELVDKDHPLLYRPFAYADFLLYCSVSKLKEDALKVFAGLSTSPVDDGERSNLK</sequence>
<dbReference type="InterPro" id="IPR027443">
    <property type="entry name" value="IPNS-like_sf"/>
</dbReference>
<feature type="domain" description="Fe2OG dioxygenase" evidence="7">
    <location>
        <begin position="180"/>
        <end position="284"/>
    </location>
</feature>
<dbReference type="Pfam" id="PF03171">
    <property type="entry name" value="2OG-FeII_Oxy"/>
    <property type="match status" value="1"/>
</dbReference>
<gene>
    <name evidence="8" type="ORF">LTRI10_LOCUS16954</name>
</gene>